<feature type="transmembrane region" description="Helical" evidence="5">
    <location>
        <begin position="25"/>
        <end position="43"/>
    </location>
</feature>
<dbReference type="PANTHER" id="PTHR24421:SF63">
    <property type="entry name" value="SENSOR HISTIDINE KINASE DESK"/>
    <property type="match status" value="1"/>
</dbReference>
<feature type="region of interest" description="Disordered" evidence="4">
    <location>
        <begin position="367"/>
        <end position="388"/>
    </location>
</feature>
<feature type="domain" description="Signal transduction histidine kinase subgroup 3 dimerisation and phosphoacceptor" evidence="6">
    <location>
        <begin position="167"/>
        <end position="233"/>
    </location>
</feature>
<dbReference type="Pfam" id="PF07730">
    <property type="entry name" value="HisKA_3"/>
    <property type="match status" value="1"/>
</dbReference>
<protein>
    <submittedName>
        <fullName evidence="7">Histidine kinase</fullName>
    </submittedName>
</protein>
<feature type="transmembrane region" description="Helical" evidence="5">
    <location>
        <begin position="64"/>
        <end position="93"/>
    </location>
</feature>
<reference evidence="7 8" key="1">
    <citation type="submission" date="2022-10" db="EMBL/GenBank/DDBJ databases">
        <title>The complete genomes of actinobacterial strains from the NBC collection.</title>
        <authorList>
            <person name="Joergensen T.S."/>
            <person name="Alvarez Arevalo M."/>
            <person name="Sterndorff E.B."/>
            <person name="Faurdal D."/>
            <person name="Vuksanovic O."/>
            <person name="Mourched A.-S."/>
            <person name="Charusanti P."/>
            <person name="Shaw S."/>
            <person name="Blin K."/>
            <person name="Weber T."/>
        </authorList>
    </citation>
    <scope>NUCLEOTIDE SEQUENCE [LARGE SCALE GENOMIC DNA]</scope>
    <source>
        <strain evidence="7 8">NBC_00123</strain>
    </source>
</reference>
<feature type="compositionally biased region" description="Basic and acidic residues" evidence="4">
    <location>
        <begin position="367"/>
        <end position="377"/>
    </location>
</feature>
<dbReference type="CDD" id="cd16917">
    <property type="entry name" value="HATPase_UhpB-NarQ-NarX-like"/>
    <property type="match status" value="1"/>
</dbReference>
<dbReference type="GO" id="GO:0016301">
    <property type="term" value="F:kinase activity"/>
    <property type="evidence" value="ECO:0007669"/>
    <property type="project" value="UniProtKB-KW"/>
</dbReference>
<evidence type="ECO:0000259" key="6">
    <source>
        <dbReference type="Pfam" id="PF07730"/>
    </source>
</evidence>
<feature type="transmembrane region" description="Helical" evidence="5">
    <location>
        <begin position="126"/>
        <end position="147"/>
    </location>
</feature>
<dbReference type="PANTHER" id="PTHR24421">
    <property type="entry name" value="NITRATE/NITRITE SENSOR PROTEIN NARX-RELATED"/>
    <property type="match status" value="1"/>
</dbReference>
<evidence type="ECO:0000256" key="4">
    <source>
        <dbReference type="SAM" id="MobiDB-lite"/>
    </source>
</evidence>
<evidence type="ECO:0000256" key="3">
    <source>
        <dbReference type="ARBA" id="ARBA00023012"/>
    </source>
</evidence>
<dbReference type="EMBL" id="CP108188">
    <property type="protein sequence ID" value="WTR69688.1"/>
    <property type="molecule type" value="Genomic_DNA"/>
</dbReference>
<keyword evidence="5" id="KW-1133">Transmembrane helix</keyword>
<dbReference type="Proteomes" id="UP001622594">
    <property type="component" value="Chromosome"/>
</dbReference>
<proteinExistence type="predicted"/>
<organism evidence="7 8">
    <name type="scientific">Streptomyces zaomyceticus</name>
    <dbReference type="NCBI Taxonomy" id="68286"/>
    <lineage>
        <taxon>Bacteria</taxon>
        <taxon>Bacillati</taxon>
        <taxon>Actinomycetota</taxon>
        <taxon>Actinomycetes</taxon>
        <taxon>Kitasatosporales</taxon>
        <taxon>Streptomycetaceae</taxon>
        <taxon>Streptomyces</taxon>
    </lineage>
</organism>
<dbReference type="InterPro" id="IPR036890">
    <property type="entry name" value="HATPase_C_sf"/>
</dbReference>
<dbReference type="Gene3D" id="3.30.565.10">
    <property type="entry name" value="Histidine kinase-like ATPase, C-terminal domain"/>
    <property type="match status" value="1"/>
</dbReference>
<evidence type="ECO:0000256" key="2">
    <source>
        <dbReference type="ARBA" id="ARBA00022777"/>
    </source>
</evidence>
<accession>A0ABZ1L5D1</accession>
<evidence type="ECO:0000256" key="5">
    <source>
        <dbReference type="SAM" id="Phobius"/>
    </source>
</evidence>
<evidence type="ECO:0000313" key="8">
    <source>
        <dbReference type="Proteomes" id="UP001622594"/>
    </source>
</evidence>
<keyword evidence="1" id="KW-0808">Transferase</keyword>
<keyword evidence="2 7" id="KW-0418">Kinase</keyword>
<keyword evidence="5" id="KW-0812">Transmembrane</keyword>
<evidence type="ECO:0000256" key="1">
    <source>
        <dbReference type="ARBA" id="ARBA00022679"/>
    </source>
</evidence>
<keyword evidence="5" id="KW-0472">Membrane</keyword>
<keyword evidence="3" id="KW-0902">Two-component regulatory system</keyword>
<dbReference type="InterPro" id="IPR011712">
    <property type="entry name" value="Sig_transdc_His_kin_sub3_dim/P"/>
</dbReference>
<keyword evidence="8" id="KW-1185">Reference proteome</keyword>
<dbReference type="RefSeq" id="WP_371635459.1">
    <property type="nucleotide sequence ID" value="NZ_CP108062.1"/>
</dbReference>
<dbReference type="SUPFAM" id="SSF55874">
    <property type="entry name" value="ATPase domain of HSP90 chaperone/DNA topoisomerase II/histidine kinase"/>
    <property type="match status" value="1"/>
</dbReference>
<gene>
    <name evidence="7" type="ORF">OG814_10630</name>
</gene>
<sequence>MILTSALLSYLGITALNIAGTSLGLLPMGICLLCLVAIFVLQLQHSRPGADLVPPVRKRITLGVQALLTYLPVMVFESQWGAMAGFLAGSLLLLLPPRVAWPMYGAVGLSMLAPPAIDGRPLIDSIYLFQSTLLTGLVVYGLSRLAALVRQLHETKNELARMAVTKERLRISRNLHDLLGYSLSAITLKSELIHRLVLTQPQRAKAEIEDVLALSRQSLADVRRVSRGLRDMSLQSELASVTGLLEATDVKVSTEVRLDELGPEVNTVLAAVLREAITNMLRHSRATECSIEAVQDCGRVRLVVTNDGVAAVYRDTSQDSGAGLQNLAMRLRSVSGRLTIAHGSDGTFRLTAEAPVAFVAAPREAGEEAFRRPRAEEPSTLPCTGPAA</sequence>
<evidence type="ECO:0000313" key="7">
    <source>
        <dbReference type="EMBL" id="WTR69688.1"/>
    </source>
</evidence>
<name>A0ABZ1L5D1_9ACTN</name>
<dbReference type="InterPro" id="IPR050482">
    <property type="entry name" value="Sensor_HK_TwoCompSys"/>
</dbReference>
<dbReference type="Gene3D" id="1.20.5.1930">
    <property type="match status" value="1"/>
</dbReference>